<dbReference type="Proteomes" id="UP000266723">
    <property type="component" value="Unassembled WGS sequence"/>
</dbReference>
<evidence type="ECO:0000259" key="1">
    <source>
        <dbReference type="Pfam" id="PF02897"/>
    </source>
</evidence>
<dbReference type="InterPro" id="IPR051543">
    <property type="entry name" value="Serine_Peptidase_S9A"/>
</dbReference>
<organism evidence="2 3">
    <name type="scientific">Brassica cretica</name>
    <name type="common">Mustard</name>
    <dbReference type="NCBI Taxonomy" id="69181"/>
    <lineage>
        <taxon>Eukaryota</taxon>
        <taxon>Viridiplantae</taxon>
        <taxon>Streptophyta</taxon>
        <taxon>Embryophyta</taxon>
        <taxon>Tracheophyta</taxon>
        <taxon>Spermatophyta</taxon>
        <taxon>Magnoliopsida</taxon>
        <taxon>eudicotyledons</taxon>
        <taxon>Gunneridae</taxon>
        <taxon>Pentapetalae</taxon>
        <taxon>rosids</taxon>
        <taxon>malvids</taxon>
        <taxon>Brassicales</taxon>
        <taxon>Brassicaceae</taxon>
        <taxon>Brassiceae</taxon>
        <taxon>Brassica</taxon>
    </lineage>
</organism>
<protein>
    <recommendedName>
        <fullName evidence="1">Peptidase S9A N-terminal domain-containing protein</fullName>
    </recommendedName>
</protein>
<proteinExistence type="predicted"/>
<dbReference type="SUPFAM" id="SSF50993">
    <property type="entry name" value="Peptidase/esterase 'gauge' domain"/>
    <property type="match status" value="1"/>
</dbReference>
<dbReference type="InterPro" id="IPR023302">
    <property type="entry name" value="Pept_S9A_N"/>
</dbReference>
<sequence length="292" mass="33633">MAETRSTPVAKKVEHAMHMFGDVRVDNYYWLRDDSRCDPDMLSYLRAENEYADSVMSGTQPFENQLFAEIRGRIKEDDITAPLRKGPYYYYKKNLQGKEYVQHCRRLITDNKTEPSVHDTMPTGPDAPSEHIILDENIKAQEHGYYRIGTCKVSPDHKLVAYAEDIKGDEIYAVHVIDSEALKPVGQPLKGVTCYLQWAGDDALVYVTMDEILRPDKSNIVAFMFLCYRFGCISWGQNKAVMYAFTTRRMICFLLISTPLRAISIYLLHQKARPQDLSSRLMCPSLRMDSRC</sequence>
<gene>
    <name evidence="2" type="ORF">DY000_02010311</name>
</gene>
<name>A0ABQ7CK68_BRACR</name>
<dbReference type="Gene3D" id="2.130.10.120">
    <property type="entry name" value="Prolyl oligopeptidase, N-terminal domain"/>
    <property type="match status" value="1"/>
</dbReference>
<dbReference type="PANTHER" id="PTHR11757:SF18">
    <property type="entry name" value="PROLYL ENDOPEPTIDASE"/>
    <property type="match status" value="1"/>
</dbReference>
<keyword evidence="3" id="KW-1185">Reference proteome</keyword>
<reference evidence="2 3" key="1">
    <citation type="journal article" date="2020" name="BMC Genomics">
        <title>Intraspecific diversification of the crop wild relative Brassica cretica Lam. using demographic model selection.</title>
        <authorList>
            <person name="Kioukis A."/>
            <person name="Michalopoulou V.A."/>
            <person name="Briers L."/>
            <person name="Pirintsos S."/>
            <person name="Studholme D.J."/>
            <person name="Pavlidis P."/>
            <person name="Sarris P.F."/>
        </authorList>
    </citation>
    <scope>NUCLEOTIDE SEQUENCE [LARGE SCALE GENOMIC DNA]</scope>
    <source>
        <strain evidence="3">cv. PFS-1207/04</strain>
    </source>
</reference>
<accession>A0ABQ7CK68</accession>
<feature type="domain" description="Peptidase S9A N-terminal" evidence="1">
    <location>
        <begin position="8"/>
        <end position="216"/>
    </location>
</feature>
<dbReference type="InterPro" id="IPR029058">
    <property type="entry name" value="AB_hydrolase_fold"/>
</dbReference>
<dbReference type="Gene3D" id="3.40.50.1820">
    <property type="entry name" value="alpha/beta hydrolase"/>
    <property type="match status" value="1"/>
</dbReference>
<dbReference type="Pfam" id="PF02897">
    <property type="entry name" value="Peptidase_S9_N"/>
    <property type="match status" value="1"/>
</dbReference>
<dbReference type="PANTHER" id="PTHR11757">
    <property type="entry name" value="PROTEASE FAMILY S9A OLIGOPEPTIDASE"/>
    <property type="match status" value="1"/>
</dbReference>
<comment type="caution">
    <text evidence="2">The sequence shown here is derived from an EMBL/GenBank/DDBJ whole genome shotgun (WGS) entry which is preliminary data.</text>
</comment>
<evidence type="ECO:0000313" key="2">
    <source>
        <dbReference type="EMBL" id="KAF3552335.1"/>
    </source>
</evidence>
<evidence type="ECO:0000313" key="3">
    <source>
        <dbReference type="Proteomes" id="UP000266723"/>
    </source>
</evidence>
<dbReference type="EMBL" id="QGKV02000832">
    <property type="protein sequence ID" value="KAF3552335.1"/>
    <property type="molecule type" value="Genomic_DNA"/>
</dbReference>